<name>A0A3N2ANN1_9MICO</name>
<keyword evidence="6" id="KW-0540">Nuclease</keyword>
<gene>
    <name evidence="6" type="ORF">EDD26_0016</name>
</gene>
<keyword evidence="6" id="KW-0378">Hydrolase</keyword>
<organism evidence="6 7">
    <name type="scientific">Agrococcus jenensis</name>
    <dbReference type="NCBI Taxonomy" id="46353"/>
    <lineage>
        <taxon>Bacteria</taxon>
        <taxon>Bacillati</taxon>
        <taxon>Actinomycetota</taxon>
        <taxon>Actinomycetes</taxon>
        <taxon>Micrococcales</taxon>
        <taxon>Microbacteriaceae</taxon>
        <taxon>Agrococcus</taxon>
    </lineage>
</organism>
<feature type="coiled-coil region" evidence="4">
    <location>
        <begin position="591"/>
        <end position="646"/>
    </location>
</feature>
<dbReference type="GO" id="GO:0004527">
    <property type="term" value="F:exonuclease activity"/>
    <property type="evidence" value="ECO:0007669"/>
    <property type="project" value="UniProtKB-KW"/>
</dbReference>
<dbReference type="RefSeq" id="WP_123695853.1">
    <property type="nucleotide sequence ID" value="NZ_RKHJ01000001.1"/>
</dbReference>
<evidence type="ECO:0000256" key="2">
    <source>
        <dbReference type="ARBA" id="ARBA00011322"/>
    </source>
</evidence>
<dbReference type="OrthoDB" id="9795626at2"/>
<feature type="domain" description="Rad50/SbcC-type AAA" evidence="5">
    <location>
        <begin position="5"/>
        <end position="196"/>
    </location>
</feature>
<dbReference type="Pfam" id="PF13476">
    <property type="entry name" value="AAA_23"/>
    <property type="match status" value="1"/>
</dbReference>
<evidence type="ECO:0000256" key="3">
    <source>
        <dbReference type="ARBA" id="ARBA00013368"/>
    </source>
</evidence>
<dbReference type="SUPFAM" id="SSF52540">
    <property type="entry name" value="P-loop containing nucleoside triphosphate hydrolases"/>
    <property type="match status" value="1"/>
</dbReference>
<sequence length="1000" mass="103584">MRILRLALEAFGPFRDRFEVDFSSFEGDGVYLIAGPTGAGKSTVLDAISFALYGSAPRYDERAHLRSDLAGPGSPTVVELDVQLGDRVLRVLRSPEYERPKARGTGTTREPARATLFERTADGWEAIATTTKEVGHEVGRLVGLTKQEFLQVILLAQGGFAEFLRATSDERKALLLRLFGTGDLGGLRDLLEADRKALAAEREAREAVLADRGRRVREAVAALAADDRADGHADDDAVESADAGAVTVEELDALEAALAEASERAAAVAARASDAERQARHARDAARERLALLRRRDAARDALAALALVGDEVDAARARLDEAERAAEARGALDRWARADGGVTAADAALELAAAELPDDVEAARDAVVVAHDAAGDDAAVAQAAAELERAMPGLAIATARAAAAAEAASEALGAARAERERHPAERDRLVGAREAASTAAAGADAAEAAVATAQDRLAAARDVASLALEVGAARARATTALELARTETAHAAALQEARIAGIAGELAAGLADDEPCPVCGSTTHPAPAEPSPDATTAEAVAAAWERAEAAVAAAREADAALAEVDARRAARAAVAGDDDEQALAAALDDARAERERRRSAAVERARLQRELEAHDAATAALDERIVALEADAAQARERAAAVAAREADARERLDEALGGEDAATLVASSTARRDALQRWLDAEAGRRAALTEHAEAAAAGAAALDAHGFATREAAVEARLDASERTAMRARIRDHDAQEASARGVLAQPELADLGDEVPELEPLEAVLAEATAAQRAAARADAEADQRRRLALADAAAARSALAALGEGAAHAMALRALAGALRGENPRRQDIETYVLATRLAAIVDAANLRLAGMTGGRFSLLHDESTAYRGRASGLGLLALDAHTGKARTTESLSGGETFLASLALALGLADVVQAEAGGVSLETLFVDEGFGSLDADTLEQAMAVLDDLRAGGRSVGVISHVQQMQERIPARIRVVPAPGGGSRIVVAQEALPAAG</sequence>
<dbReference type="GO" id="GO:0006302">
    <property type="term" value="P:double-strand break repair"/>
    <property type="evidence" value="ECO:0007669"/>
    <property type="project" value="InterPro"/>
</dbReference>
<dbReference type="Proteomes" id="UP000275456">
    <property type="component" value="Unassembled WGS sequence"/>
</dbReference>
<dbReference type="PANTHER" id="PTHR32114:SF2">
    <property type="entry name" value="ABC TRANSPORTER ABCH.3"/>
    <property type="match status" value="1"/>
</dbReference>
<comment type="subunit">
    <text evidence="2">Heterodimer of SbcC and SbcD.</text>
</comment>
<feature type="coiled-coil region" evidence="4">
    <location>
        <begin position="251"/>
        <end position="326"/>
    </location>
</feature>
<evidence type="ECO:0000256" key="1">
    <source>
        <dbReference type="ARBA" id="ARBA00006930"/>
    </source>
</evidence>
<dbReference type="InterPro" id="IPR027417">
    <property type="entry name" value="P-loop_NTPase"/>
</dbReference>
<keyword evidence="6" id="KW-0269">Exonuclease</keyword>
<evidence type="ECO:0000313" key="7">
    <source>
        <dbReference type="Proteomes" id="UP000275456"/>
    </source>
</evidence>
<keyword evidence="4" id="KW-0175">Coiled coil</keyword>
<evidence type="ECO:0000256" key="4">
    <source>
        <dbReference type="SAM" id="Coils"/>
    </source>
</evidence>
<dbReference type="PANTHER" id="PTHR32114">
    <property type="entry name" value="ABC TRANSPORTER ABCH.3"/>
    <property type="match status" value="1"/>
</dbReference>
<proteinExistence type="inferred from homology"/>
<dbReference type="EMBL" id="RKHJ01000001">
    <property type="protein sequence ID" value="ROR64670.1"/>
    <property type="molecule type" value="Genomic_DNA"/>
</dbReference>
<comment type="caution">
    <text evidence="6">The sequence shown here is derived from an EMBL/GenBank/DDBJ whole genome shotgun (WGS) entry which is preliminary data.</text>
</comment>
<keyword evidence="7" id="KW-1185">Reference proteome</keyword>
<protein>
    <recommendedName>
        <fullName evidence="3">Nuclease SbcCD subunit C</fullName>
    </recommendedName>
</protein>
<reference evidence="6 7" key="1">
    <citation type="submission" date="2018-11" db="EMBL/GenBank/DDBJ databases">
        <title>Sequencing the genomes of 1000 actinobacteria strains.</title>
        <authorList>
            <person name="Klenk H.-P."/>
        </authorList>
    </citation>
    <scope>NUCLEOTIDE SEQUENCE [LARGE SCALE GENOMIC DNA]</scope>
    <source>
        <strain evidence="6 7">DSM 9580</strain>
    </source>
</reference>
<comment type="similarity">
    <text evidence="1">Belongs to the SMC family. SbcC subfamily.</text>
</comment>
<evidence type="ECO:0000313" key="6">
    <source>
        <dbReference type="EMBL" id="ROR64670.1"/>
    </source>
</evidence>
<accession>A0A3N2ANN1</accession>
<dbReference type="InterPro" id="IPR038729">
    <property type="entry name" value="Rad50/SbcC_AAA"/>
</dbReference>
<dbReference type="AlphaFoldDB" id="A0A3N2ANN1"/>
<dbReference type="GO" id="GO:0016887">
    <property type="term" value="F:ATP hydrolysis activity"/>
    <property type="evidence" value="ECO:0007669"/>
    <property type="project" value="InterPro"/>
</dbReference>
<dbReference type="Gene3D" id="3.40.50.300">
    <property type="entry name" value="P-loop containing nucleotide triphosphate hydrolases"/>
    <property type="match status" value="2"/>
</dbReference>
<evidence type="ECO:0000259" key="5">
    <source>
        <dbReference type="Pfam" id="PF13476"/>
    </source>
</evidence>